<evidence type="ECO:0000256" key="1">
    <source>
        <dbReference type="SAM" id="SignalP"/>
    </source>
</evidence>
<feature type="signal peptide" evidence="1">
    <location>
        <begin position="1"/>
        <end position="19"/>
    </location>
</feature>
<evidence type="ECO:0000313" key="2">
    <source>
        <dbReference type="EMBL" id="BBO23469.1"/>
    </source>
</evidence>
<proteinExistence type="predicted"/>
<dbReference type="KEGG" id="npy:NPRO_10640"/>
<dbReference type="AlphaFoldDB" id="A0A809R7L6"/>
<accession>A0A809R7L6</accession>
<protein>
    <recommendedName>
        <fullName evidence="4">DUF5666 domain-containing protein</fullName>
    </recommendedName>
</protein>
<organism evidence="2 3">
    <name type="scientific">Candidatus Nitrosymbiomonas proteolyticus</name>
    <dbReference type="NCBI Taxonomy" id="2608984"/>
    <lineage>
        <taxon>Bacteria</taxon>
        <taxon>Bacillati</taxon>
        <taxon>Armatimonadota</taxon>
        <taxon>Armatimonadota incertae sedis</taxon>
        <taxon>Candidatus Nitrosymbiomonas</taxon>
    </lineage>
</organism>
<gene>
    <name evidence="2" type="ORF">NPRO_10640</name>
</gene>
<feature type="chain" id="PRO_5035270895" description="DUF5666 domain-containing protein" evidence="1">
    <location>
        <begin position="20"/>
        <end position="165"/>
    </location>
</feature>
<evidence type="ECO:0008006" key="4">
    <source>
        <dbReference type="Google" id="ProtNLM"/>
    </source>
</evidence>
<keyword evidence="1" id="KW-0732">Signal</keyword>
<dbReference type="EMBL" id="AP021858">
    <property type="protein sequence ID" value="BBO23469.1"/>
    <property type="molecule type" value="Genomic_DNA"/>
</dbReference>
<name>A0A809R7L6_9BACT</name>
<sequence>MKKRLLIAVGVAVSALALAVVVVQGARGRGVAVNQQGVPATFAMDVVKRTSGDRVDVRGPFTFAVPRVSVTHPELSIHMRNAARFEKDGNRAHFSGRAVARLGGREIPGVVVVRVADNRRPGDPPPSVAPDVLAVLFEAAQGSFRFQWEGHVRDGDIAVFERVLE</sequence>
<evidence type="ECO:0000313" key="3">
    <source>
        <dbReference type="Proteomes" id="UP000662873"/>
    </source>
</evidence>
<dbReference type="Proteomes" id="UP000662873">
    <property type="component" value="Chromosome"/>
</dbReference>
<reference evidence="2" key="1">
    <citation type="journal article" name="DNA Res.">
        <title>The physiological potential of anammox bacteria as revealed by their core genome structure.</title>
        <authorList>
            <person name="Okubo T."/>
            <person name="Toyoda A."/>
            <person name="Fukuhara K."/>
            <person name="Uchiyama I."/>
            <person name="Harigaya Y."/>
            <person name="Kuroiwa M."/>
            <person name="Suzuki T."/>
            <person name="Murakami Y."/>
            <person name="Suwa Y."/>
            <person name="Takami H."/>
        </authorList>
    </citation>
    <scope>NUCLEOTIDE SEQUENCE</scope>
    <source>
        <strain evidence="2">317325-2</strain>
    </source>
</reference>